<dbReference type="Proteomes" id="UP001300692">
    <property type="component" value="Unassembled WGS sequence"/>
</dbReference>
<name>A0ABT3CWG7_9BACT</name>
<organism evidence="1 2">
    <name type="scientific">Reichenbachiella ulvae</name>
    <dbReference type="NCBI Taxonomy" id="2980104"/>
    <lineage>
        <taxon>Bacteria</taxon>
        <taxon>Pseudomonadati</taxon>
        <taxon>Bacteroidota</taxon>
        <taxon>Cytophagia</taxon>
        <taxon>Cytophagales</taxon>
        <taxon>Reichenbachiellaceae</taxon>
        <taxon>Reichenbachiella</taxon>
    </lineage>
</organism>
<evidence type="ECO:0000313" key="1">
    <source>
        <dbReference type="EMBL" id="MCV9387893.1"/>
    </source>
</evidence>
<dbReference type="InterPro" id="IPR024079">
    <property type="entry name" value="MetalloPept_cat_dom_sf"/>
</dbReference>
<accession>A0ABT3CWG7</accession>
<dbReference type="NCBIfam" id="TIGR04183">
    <property type="entry name" value="Por_Secre_tail"/>
    <property type="match status" value="1"/>
</dbReference>
<gene>
    <name evidence="1" type="ORF">N7U62_14520</name>
</gene>
<evidence type="ECO:0000313" key="2">
    <source>
        <dbReference type="Proteomes" id="UP001300692"/>
    </source>
</evidence>
<dbReference type="RefSeq" id="WP_264138708.1">
    <property type="nucleotide sequence ID" value="NZ_JAOYOD010000001.1"/>
</dbReference>
<keyword evidence="2" id="KW-1185">Reference proteome</keyword>
<dbReference type="EMBL" id="JAOYOD010000001">
    <property type="protein sequence ID" value="MCV9387893.1"/>
    <property type="molecule type" value="Genomic_DNA"/>
</dbReference>
<dbReference type="Gene3D" id="3.40.390.10">
    <property type="entry name" value="Collagenase (Catalytic Domain)"/>
    <property type="match status" value="1"/>
</dbReference>
<sequence length="381" mass="42186">MIGRDILKWAYLFIAFLWGIGSAQSVQGQYTVCSLYSDVESNEISSSLPKGVSEKELSYSFDKVFSHALSKWESLLGSPIPLNVEFVWDELENNALAVTTVQQLYALDAKPVYSSALYPVSLAESLLGQSLNSLSPDMKIAINSNVNWYYGLDANTPDNSFDLLTVLLHEIAHGLGVFSSASIQGNNTGTLGIEEGLLIYDYLLEDELGSPLTDYIGAPQELAHVLTSQKVYLNLGNTVNRLKVYTPSPFEEQSSISHFDTAGIQNSGLESLMIPVVSEGWNFHDIEKDLSLIAVLKAIGWLSDPESAVICYPNPSFDGWVQISPKSLSIEKVTVLDLKGKVTSWSWDSENNLLKLYEPGYYFVKLQFRDRITCIPVVILK</sequence>
<protein>
    <submittedName>
        <fullName evidence="1">T9SS type A sorting domain-containing protein</fullName>
    </submittedName>
</protein>
<reference evidence="1 2" key="1">
    <citation type="submission" date="2022-10" db="EMBL/GenBank/DDBJ databases">
        <title>Comparative genomics and taxonomic characterization of three novel marine species of genus Reichenbachiella exhibiting antioxidant and polysaccharide degradation activities.</title>
        <authorList>
            <person name="Muhammad N."/>
            <person name="Lee Y.-J."/>
            <person name="Ko J."/>
            <person name="Kim S.-G."/>
        </authorList>
    </citation>
    <scope>NUCLEOTIDE SEQUENCE [LARGE SCALE GENOMIC DNA]</scope>
    <source>
        <strain evidence="1 2">ABR2-5</strain>
    </source>
</reference>
<proteinExistence type="predicted"/>
<comment type="caution">
    <text evidence="1">The sequence shown here is derived from an EMBL/GenBank/DDBJ whole genome shotgun (WGS) entry which is preliminary data.</text>
</comment>
<dbReference type="InterPro" id="IPR026444">
    <property type="entry name" value="Secre_tail"/>
</dbReference>